<organism evidence="1 2">
    <name type="scientific">Vibrio splendidus</name>
    <dbReference type="NCBI Taxonomy" id="29497"/>
    <lineage>
        <taxon>Bacteria</taxon>
        <taxon>Pseudomonadati</taxon>
        <taxon>Pseudomonadota</taxon>
        <taxon>Gammaproteobacteria</taxon>
        <taxon>Vibrionales</taxon>
        <taxon>Vibrionaceae</taxon>
        <taxon>Vibrio</taxon>
    </lineage>
</organism>
<dbReference type="EMBL" id="JBGOOW010000005">
    <property type="protein sequence ID" value="MEZ8180535.1"/>
    <property type="molecule type" value="Genomic_DNA"/>
</dbReference>
<evidence type="ECO:0008006" key="3">
    <source>
        <dbReference type="Google" id="ProtNLM"/>
    </source>
</evidence>
<proteinExistence type="predicted"/>
<evidence type="ECO:0000313" key="2">
    <source>
        <dbReference type="Proteomes" id="UP001569200"/>
    </source>
</evidence>
<accession>A0ABV4LQJ1</accession>
<comment type="caution">
    <text evidence="1">The sequence shown here is derived from an EMBL/GenBank/DDBJ whole genome shotgun (WGS) entry which is preliminary data.</text>
</comment>
<protein>
    <recommendedName>
        <fullName evidence="3">Restriction endonuclease</fullName>
    </recommendedName>
</protein>
<gene>
    <name evidence="1" type="ORF">ACED33_07605</name>
</gene>
<sequence>MSAAPKRTVAASSDMRETKETKWAKTVAAEIHSHLQYISPKYAADVAQKLCYANEVRQYTNDVAESIETKFETDILIYEWIDDATWTPRVVVETKVDSVTTHDAITYSKKAQNHRVVHPFLRYGMFIGGIGNGGVPARLLRHGEAFDFMIAWKDLNPSKDEKQVLFDIIVSEVETSKRVEKALYNNRSKTRHKVTAYHRPLVQFDV</sequence>
<evidence type="ECO:0000313" key="1">
    <source>
        <dbReference type="EMBL" id="MEZ8180535.1"/>
    </source>
</evidence>
<name>A0ABV4LQJ1_VIBSP</name>
<keyword evidence="2" id="KW-1185">Reference proteome</keyword>
<dbReference type="RefSeq" id="WP_371690722.1">
    <property type="nucleotide sequence ID" value="NZ_JBGOOW010000005.1"/>
</dbReference>
<dbReference type="Proteomes" id="UP001569200">
    <property type="component" value="Unassembled WGS sequence"/>
</dbReference>
<reference evidence="1 2" key="1">
    <citation type="submission" date="2024-06" db="EMBL/GenBank/DDBJ databases">
        <authorList>
            <person name="Steensen K."/>
            <person name="Seneca J."/>
            <person name="Bartlau N."/>
            <person name="Yu A.X."/>
            <person name="Polz M.F."/>
        </authorList>
    </citation>
    <scope>NUCLEOTIDE SEQUENCE [LARGE SCALE GENOMIC DNA]</scope>
    <source>
        <strain evidence="1 2">1F145</strain>
    </source>
</reference>